<feature type="compositionally biased region" description="Polar residues" evidence="1">
    <location>
        <begin position="369"/>
        <end position="388"/>
    </location>
</feature>
<gene>
    <name evidence="3" type="ORF">FDG2_0289</name>
</gene>
<feature type="region of interest" description="Disordered" evidence="1">
    <location>
        <begin position="1"/>
        <end position="426"/>
    </location>
</feature>
<feature type="compositionally biased region" description="Pro residues" evidence="1">
    <location>
        <begin position="96"/>
        <end position="113"/>
    </location>
</feature>
<feature type="compositionally biased region" description="Low complexity" evidence="1">
    <location>
        <begin position="475"/>
        <end position="502"/>
    </location>
</feature>
<name>A0A1C3NT92_9ACTN</name>
<feature type="compositionally biased region" description="Low complexity" evidence="1">
    <location>
        <begin position="237"/>
        <end position="260"/>
    </location>
</feature>
<evidence type="ECO:0000313" key="4">
    <source>
        <dbReference type="Proteomes" id="UP000199013"/>
    </source>
</evidence>
<keyword evidence="2" id="KW-0812">Transmembrane</keyword>
<feature type="compositionally biased region" description="Basic and acidic residues" evidence="1">
    <location>
        <begin position="332"/>
        <end position="345"/>
    </location>
</feature>
<sequence>MADGVRRSDAANPRRPGVGDGAPESAAYPDARPASTGRGGYPSASYQNQDADRRHDARPYQGSDSYRNPDFHQDSASYQTSVGPYPVSGGYQPSNGYPPPGPGPGPGSYPDPRAPGSHQTQGAPPQAGYGRDELGPGYGAGAGYRGEPASGGYASPAGVSTPDFYSEQTRLASGARQAGLPPVDPGLRAEEPYREEPYRPPVPRPQARPGGFGGHQPAASNLRQGGHYQPGAPYPPDGAGYPAAPSGPGAYQPPVDFEAGYPGGGEAGAARDAAAAAAAPPTTVGGFPPSRAGGQGGTTGRRPPAPPLSGLPRDPLPVDGPATDDMMALADLRLRQGGDRAERPDGVPPPRTRQAGADMSAPAARRAGSQRSGHRASSSAADQSTGEQVSAVHSDHGRRRDERSSPRSTDRSAEGTGTRQNRPRDAAGVTPLLRRLLYAVVILGVAFALGGGAGFVWQKIGSSGSGDKAGATARPSTVAGSTAGASAGPGASAGRPPAATAAPATVPADWVAVADAQQKAKFSHPPGWKQRRDNTALFFVEQPVGSATSGGLQMVGVARVAASDQAAALNIVQNSEFASQPGLTKDGSRVMTDSSGAQVQEWVGSYLREGQRVTYVMRTLPAGDVVYVLISRSLAESADTATALIGSLRASFSPA</sequence>
<keyword evidence="4" id="KW-1185">Reference proteome</keyword>
<keyword evidence="2" id="KW-0472">Membrane</keyword>
<evidence type="ECO:0000313" key="3">
    <source>
        <dbReference type="EMBL" id="SBW17599.1"/>
    </source>
</evidence>
<evidence type="ECO:0000256" key="2">
    <source>
        <dbReference type="SAM" id="Phobius"/>
    </source>
</evidence>
<organism evidence="3 4">
    <name type="scientific">Candidatus Protofrankia californiensis</name>
    <dbReference type="NCBI Taxonomy" id="1839754"/>
    <lineage>
        <taxon>Bacteria</taxon>
        <taxon>Bacillati</taxon>
        <taxon>Actinomycetota</taxon>
        <taxon>Actinomycetes</taxon>
        <taxon>Frankiales</taxon>
        <taxon>Frankiaceae</taxon>
        <taxon>Protofrankia</taxon>
    </lineage>
</organism>
<feature type="compositionally biased region" description="Basic and acidic residues" evidence="1">
    <location>
        <begin position="393"/>
        <end position="413"/>
    </location>
</feature>
<dbReference type="Proteomes" id="UP000199013">
    <property type="component" value="Unassembled WGS sequence"/>
</dbReference>
<proteinExistence type="predicted"/>
<feature type="transmembrane region" description="Helical" evidence="2">
    <location>
        <begin position="436"/>
        <end position="457"/>
    </location>
</feature>
<feature type="compositionally biased region" description="Basic and acidic residues" evidence="1">
    <location>
        <begin position="187"/>
        <end position="198"/>
    </location>
</feature>
<protein>
    <submittedName>
        <fullName evidence="3">Putative membrane protein</fullName>
    </submittedName>
</protein>
<evidence type="ECO:0000256" key="1">
    <source>
        <dbReference type="SAM" id="MobiDB-lite"/>
    </source>
</evidence>
<dbReference type="AlphaFoldDB" id="A0A1C3NT92"/>
<reference evidence="4" key="1">
    <citation type="submission" date="2016-02" db="EMBL/GenBank/DDBJ databases">
        <authorList>
            <person name="Wibberg D."/>
        </authorList>
    </citation>
    <scope>NUCLEOTIDE SEQUENCE [LARGE SCALE GENOMIC DNA]</scope>
</reference>
<keyword evidence="2" id="KW-1133">Transmembrane helix</keyword>
<accession>A0A1C3NT92</accession>
<feature type="compositionally biased region" description="Low complexity" evidence="1">
    <location>
        <begin position="268"/>
        <end position="292"/>
    </location>
</feature>
<dbReference type="EMBL" id="FLUV01000118">
    <property type="protein sequence ID" value="SBW17599.1"/>
    <property type="molecule type" value="Genomic_DNA"/>
</dbReference>
<feature type="region of interest" description="Disordered" evidence="1">
    <location>
        <begin position="463"/>
        <end position="502"/>
    </location>
</feature>